<dbReference type="InterPro" id="IPR011006">
    <property type="entry name" value="CheY-like_superfamily"/>
</dbReference>
<dbReference type="GO" id="GO:0006355">
    <property type="term" value="P:regulation of DNA-templated transcription"/>
    <property type="evidence" value="ECO:0007669"/>
    <property type="project" value="InterPro"/>
</dbReference>
<dbReference type="Proteomes" id="UP000425817">
    <property type="component" value="Chromosome"/>
</dbReference>
<evidence type="ECO:0000256" key="1">
    <source>
        <dbReference type="ARBA" id="ARBA00023125"/>
    </source>
</evidence>
<feature type="domain" description="OmpR/PhoB-type" evidence="5">
    <location>
        <begin position="123"/>
        <end position="217"/>
    </location>
</feature>
<gene>
    <name evidence="6" type="ORF">GOQ09_13325</name>
</gene>
<evidence type="ECO:0000259" key="4">
    <source>
        <dbReference type="PROSITE" id="PS50110"/>
    </source>
</evidence>
<proteinExistence type="predicted"/>
<feature type="DNA-binding region" description="OmpR/PhoB-type" evidence="3">
    <location>
        <begin position="123"/>
        <end position="217"/>
    </location>
</feature>
<dbReference type="GO" id="GO:0000156">
    <property type="term" value="F:phosphorelay response regulator activity"/>
    <property type="evidence" value="ECO:0007669"/>
    <property type="project" value="TreeGrafter"/>
</dbReference>
<dbReference type="SUPFAM" id="SSF46894">
    <property type="entry name" value="C-terminal effector domain of the bipartite response regulators"/>
    <property type="match status" value="1"/>
</dbReference>
<dbReference type="Gene3D" id="3.40.50.2300">
    <property type="match status" value="1"/>
</dbReference>
<dbReference type="InterPro" id="IPR001789">
    <property type="entry name" value="Sig_transdc_resp-reg_receiver"/>
</dbReference>
<reference evidence="6 7" key="1">
    <citation type="submission" date="2019-12" db="EMBL/GenBank/DDBJ databases">
        <title>Hybrid Genome Assemblies of two High G+C Isolates from Undergraduate Microbiology Courses.</title>
        <authorList>
            <person name="Ne Ville C.J."/>
            <person name="Enright D."/>
            <person name="Hernandez I."/>
            <person name="Dodsworth J."/>
            <person name="Orwin P.M."/>
        </authorList>
    </citation>
    <scope>NUCLEOTIDE SEQUENCE [LARGE SCALE GENOMIC DNA]</scope>
    <source>
        <strain evidence="6 7">CSUSB</strain>
    </source>
</reference>
<dbReference type="InterPro" id="IPR039420">
    <property type="entry name" value="WalR-like"/>
</dbReference>
<feature type="domain" description="Response regulatory" evidence="4">
    <location>
        <begin position="2"/>
        <end position="115"/>
    </location>
</feature>
<dbReference type="Pfam" id="PF00486">
    <property type="entry name" value="Trans_reg_C"/>
    <property type="match status" value="1"/>
</dbReference>
<dbReference type="RefSeq" id="WP_157613841.1">
    <property type="nucleotide sequence ID" value="NZ_CP046622.1"/>
</dbReference>
<dbReference type="Pfam" id="PF00072">
    <property type="entry name" value="Response_reg"/>
    <property type="match status" value="1"/>
</dbReference>
<dbReference type="PROSITE" id="PS51755">
    <property type="entry name" value="OMPR_PHOB"/>
    <property type="match status" value="1"/>
</dbReference>
<accession>A0A6I6H6H4</accession>
<dbReference type="EMBL" id="CP046622">
    <property type="protein sequence ID" value="QGW82503.1"/>
    <property type="molecule type" value="Genomic_DNA"/>
</dbReference>
<dbReference type="InterPro" id="IPR001867">
    <property type="entry name" value="OmpR/PhoB-type_DNA-bd"/>
</dbReference>
<comment type="caution">
    <text evidence="2">Lacks conserved residue(s) required for the propagation of feature annotation.</text>
</comment>
<keyword evidence="1 3" id="KW-0238">DNA-binding</keyword>
<dbReference type="CDD" id="cd00383">
    <property type="entry name" value="trans_reg_C"/>
    <property type="match status" value="1"/>
</dbReference>
<dbReference type="PANTHER" id="PTHR48111:SF36">
    <property type="entry name" value="TRANSCRIPTIONAL REGULATORY PROTEIN CUTR"/>
    <property type="match status" value="1"/>
</dbReference>
<dbReference type="GO" id="GO:0005829">
    <property type="term" value="C:cytosol"/>
    <property type="evidence" value="ECO:0007669"/>
    <property type="project" value="TreeGrafter"/>
</dbReference>
<name>A0A6I6H6H4_VARPD</name>
<organism evidence="6 7">
    <name type="scientific">Variovorax paradoxus</name>
    <dbReference type="NCBI Taxonomy" id="34073"/>
    <lineage>
        <taxon>Bacteria</taxon>
        <taxon>Pseudomonadati</taxon>
        <taxon>Pseudomonadota</taxon>
        <taxon>Betaproteobacteria</taxon>
        <taxon>Burkholderiales</taxon>
        <taxon>Comamonadaceae</taxon>
        <taxon>Variovorax</taxon>
    </lineage>
</organism>
<evidence type="ECO:0000313" key="7">
    <source>
        <dbReference type="Proteomes" id="UP000425817"/>
    </source>
</evidence>
<dbReference type="InterPro" id="IPR016032">
    <property type="entry name" value="Sig_transdc_resp-reg_C-effctor"/>
</dbReference>
<dbReference type="PANTHER" id="PTHR48111">
    <property type="entry name" value="REGULATOR OF RPOS"/>
    <property type="match status" value="1"/>
</dbReference>
<evidence type="ECO:0000259" key="5">
    <source>
        <dbReference type="PROSITE" id="PS51755"/>
    </source>
</evidence>
<dbReference type="SUPFAM" id="SSF52172">
    <property type="entry name" value="CheY-like"/>
    <property type="match status" value="1"/>
</dbReference>
<dbReference type="OrthoDB" id="9802426at2"/>
<dbReference type="AlphaFoldDB" id="A0A6I6H6H4"/>
<dbReference type="SMART" id="SM00448">
    <property type="entry name" value="REC"/>
    <property type="match status" value="1"/>
</dbReference>
<dbReference type="Gene3D" id="1.10.10.10">
    <property type="entry name" value="Winged helix-like DNA-binding domain superfamily/Winged helix DNA-binding domain"/>
    <property type="match status" value="1"/>
</dbReference>
<evidence type="ECO:0000256" key="2">
    <source>
        <dbReference type="PROSITE-ProRule" id="PRU00169"/>
    </source>
</evidence>
<dbReference type="PROSITE" id="PS50110">
    <property type="entry name" value="RESPONSE_REGULATORY"/>
    <property type="match status" value="1"/>
</dbReference>
<dbReference type="GO" id="GO:0000976">
    <property type="term" value="F:transcription cis-regulatory region binding"/>
    <property type="evidence" value="ECO:0007669"/>
    <property type="project" value="TreeGrafter"/>
</dbReference>
<evidence type="ECO:0000256" key="3">
    <source>
        <dbReference type="PROSITE-ProRule" id="PRU01091"/>
    </source>
</evidence>
<dbReference type="GO" id="GO:0032993">
    <property type="term" value="C:protein-DNA complex"/>
    <property type="evidence" value="ECO:0007669"/>
    <property type="project" value="TreeGrafter"/>
</dbReference>
<evidence type="ECO:0000313" key="6">
    <source>
        <dbReference type="EMBL" id="QGW82503.1"/>
    </source>
</evidence>
<dbReference type="SMART" id="SM00862">
    <property type="entry name" value="Trans_reg_C"/>
    <property type="match status" value="1"/>
</dbReference>
<sequence length="217" mass="24389">MRLLLVQDRELVGDGLAGHLRRYGFLVDRFERIADVGELENESYDVLLVCTQFPDRSGLKWVRALRKQRLSTPVLMLAAGSRPRERIKALDAGADDCLVAPFPTELLAERVRALRCRAAGLATPHIHCGDVEVDLCRKTTIRYGTPVVLTEREWNLVEALALRFDHTVPRAQVELLVQGVHGAPTSNALEVHLSNVRRKLGRQIIRTIRGVGYRLNT</sequence>
<dbReference type="InterPro" id="IPR036388">
    <property type="entry name" value="WH-like_DNA-bd_sf"/>
</dbReference>
<protein>
    <submittedName>
        <fullName evidence="6">Response regulator</fullName>
    </submittedName>
</protein>